<proteinExistence type="predicted"/>
<dbReference type="AlphaFoldDB" id="A0A285S6N6"/>
<dbReference type="InterPro" id="IPR046150">
    <property type="entry name" value="DUF6152"/>
</dbReference>
<dbReference type="RefSeq" id="WP_176522026.1">
    <property type="nucleotide sequence ID" value="NZ_OBML01000003.1"/>
</dbReference>
<dbReference type="STRING" id="538381.GCA_001696535_04428"/>
<feature type="signal peptide" evidence="1">
    <location>
        <begin position="1"/>
        <end position="29"/>
    </location>
</feature>
<protein>
    <recommendedName>
        <fullName evidence="4">DUF5666 domain-containing protein</fullName>
    </recommendedName>
</protein>
<evidence type="ECO:0000256" key="1">
    <source>
        <dbReference type="SAM" id="SignalP"/>
    </source>
</evidence>
<evidence type="ECO:0000313" key="2">
    <source>
        <dbReference type="EMBL" id="SOC00623.1"/>
    </source>
</evidence>
<dbReference type="Proteomes" id="UP000219331">
    <property type="component" value="Unassembled WGS sequence"/>
</dbReference>
<sequence>MNLSTTTRRNLAAALCLGVAATLAIPALAHHGWRWTTGKNIELTGVIREARLGNPHGVLTVDAEGESWQVEVGQPWRNERAGLKDADLAPGVEATFIGEPSANIEDRLMKAERISISGRSYDLYPGRD</sequence>
<organism evidence="2 3">
    <name type="scientific">Stappia indica</name>
    <dbReference type="NCBI Taxonomy" id="538381"/>
    <lineage>
        <taxon>Bacteria</taxon>
        <taxon>Pseudomonadati</taxon>
        <taxon>Pseudomonadota</taxon>
        <taxon>Alphaproteobacteria</taxon>
        <taxon>Hyphomicrobiales</taxon>
        <taxon>Stappiaceae</taxon>
        <taxon>Stappia</taxon>
    </lineage>
</organism>
<keyword evidence="3" id="KW-1185">Reference proteome</keyword>
<dbReference type="Pfam" id="PF19649">
    <property type="entry name" value="DUF6152"/>
    <property type="match status" value="1"/>
</dbReference>
<name>A0A285S6N6_9HYPH</name>
<dbReference type="EMBL" id="OBML01000003">
    <property type="protein sequence ID" value="SOC00623.1"/>
    <property type="molecule type" value="Genomic_DNA"/>
</dbReference>
<reference evidence="2 3" key="1">
    <citation type="submission" date="2017-08" db="EMBL/GenBank/DDBJ databases">
        <authorList>
            <person name="de Groot N.N."/>
        </authorList>
    </citation>
    <scope>NUCLEOTIDE SEQUENCE [LARGE SCALE GENOMIC DNA]</scope>
    <source>
        <strain evidence="2 3">USBA 352</strain>
    </source>
</reference>
<evidence type="ECO:0000313" key="3">
    <source>
        <dbReference type="Proteomes" id="UP000219331"/>
    </source>
</evidence>
<accession>A0A285S6N6</accession>
<gene>
    <name evidence="2" type="ORF">SAMN05421512_103317</name>
</gene>
<keyword evidence="1" id="KW-0732">Signal</keyword>
<feature type="chain" id="PRO_5012131437" description="DUF5666 domain-containing protein" evidence="1">
    <location>
        <begin position="30"/>
        <end position="128"/>
    </location>
</feature>
<evidence type="ECO:0008006" key="4">
    <source>
        <dbReference type="Google" id="ProtNLM"/>
    </source>
</evidence>